<dbReference type="RefSeq" id="WP_312640222.1">
    <property type="nucleotide sequence ID" value="NZ_CP116967.1"/>
</dbReference>
<dbReference type="InterPro" id="IPR012312">
    <property type="entry name" value="Hemerythrin-like"/>
</dbReference>
<evidence type="ECO:0000313" key="4">
    <source>
        <dbReference type="Proteomes" id="UP001302719"/>
    </source>
</evidence>
<proteinExistence type="predicted"/>
<organism evidence="3 4">
    <name type="scientific">Candidatus Nitrospira allomarina</name>
    <dbReference type="NCBI Taxonomy" id="3020900"/>
    <lineage>
        <taxon>Bacteria</taxon>
        <taxon>Pseudomonadati</taxon>
        <taxon>Nitrospirota</taxon>
        <taxon>Nitrospiria</taxon>
        <taxon>Nitrospirales</taxon>
        <taxon>Nitrospiraceae</taxon>
        <taxon>Nitrospira</taxon>
    </lineage>
</organism>
<accession>A0AA96JQN2</accession>
<reference evidence="3 4" key="1">
    <citation type="submission" date="2023-01" db="EMBL/GenBank/DDBJ databases">
        <title>Cultivation and genomic characterization of new, ubiquitous marine nitrite-oxidizing bacteria from the Nitrospirales.</title>
        <authorList>
            <person name="Mueller A.J."/>
            <person name="Daebeler A."/>
            <person name="Herbold C.W."/>
            <person name="Kirkegaard R.H."/>
            <person name="Daims H."/>
        </authorList>
    </citation>
    <scope>NUCLEOTIDE SEQUENCE [LARGE SCALE GENOMIC DNA]</scope>
    <source>
        <strain evidence="3 4">VA</strain>
    </source>
</reference>
<keyword evidence="1" id="KW-0175">Coiled coil</keyword>
<name>A0AA96JQN2_9BACT</name>
<evidence type="ECO:0000256" key="1">
    <source>
        <dbReference type="SAM" id="Coils"/>
    </source>
</evidence>
<dbReference type="Proteomes" id="UP001302719">
    <property type="component" value="Chromosome"/>
</dbReference>
<dbReference type="PANTHER" id="PTHR35585">
    <property type="entry name" value="HHE DOMAIN PROTEIN (AFU_ORTHOLOGUE AFUA_4G00730)"/>
    <property type="match status" value="1"/>
</dbReference>
<dbReference type="KEGG" id="nall:PP769_11605"/>
<keyword evidence="4" id="KW-1185">Reference proteome</keyword>
<feature type="domain" description="Hemerythrin-like" evidence="2">
    <location>
        <begin position="3"/>
        <end position="118"/>
    </location>
</feature>
<dbReference type="Gene3D" id="1.20.120.520">
    <property type="entry name" value="nmb1532 protein domain like"/>
    <property type="match status" value="1"/>
</dbReference>
<dbReference type="AlphaFoldDB" id="A0AA96JQN2"/>
<sequence length="144" mass="16866">MDIYQALREDHQEAKQLFSQIEAAGKNSDSREKLFLKLKDALEAHSEAEEQVFYAPLQKKKETKQKIEHANKEHEKVTTLLNEIEAMDHNDESWLKKVTKLKEDVQHHIQEEEGEIFKNAQGILSQQQADHMGEEFKQVKEQKV</sequence>
<dbReference type="EMBL" id="CP116967">
    <property type="protein sequence ID" value="WNM56622.1"/>
    <property type="molecule type" value="Genomic_DNA"/>
</dbReference>
<dbReference type="PANTHER" id="PTHR35585:SF1">
    <property type="entry name" value="HHE DOMAIN PROTEIN (AFU_ORTHOLOGUE AFUA_4G00730)"/>
    <property type="match status" value="1"/>
</dbReference>
<feature type="coiled-coil region" evidence="1">
    <location>
        <begin position="4"/>
        <end position="115"/>
    </location>
</feature>
<gene>
    <name evidence="3" type="ORF">PP769_11605</name>
</gene>
<protein>
    <submittedName>
        <fullName evidence="3">Hemerythrin domain-containing protein</fullName>
    </submittedName>
</protein>
<evidence type="ECO:0000313" key="3">
    <source>
        <dbReference type="EMBL" id="WNM56622.1"/>
    </source>
</evidence>
<dbReference type="Pfam" id="PF01814">
    <property type="entry name" value="Hemerythrin"/>
    <property type="match status" value="1"/>
</dbReference>
<evidence type="ECO:0000259" key="2">
    <source>
        <dbReference type="Pfam" id="PF01814"/>
    </source>
</evidence>